<reference evidence="1 2" key="1">
    <citation type="submission" date="2021-04" db="EMBL/GenBank/DDBJ databases">
        <title>Magnetospirillum sulfuroxidans sp. nov., a facultative chemolithoautotrophic sulfur-oxidizing alphaproteobacterium isolated from freshwater sediment and proposals for Paramagetospirillum gen. nov., and Magnetospirillaceae fam. nov.</title>
        <authorList>
            <person name="Koziaeva V."/>
            <person name="Geelhoed J.S."/>
            <person name="Sorokin D.Y."/>
            <person name="Grouzdev D.S."/>
        </authorList>
    </citation>
    <scope>NUCLEOTIDE SEQUENCE [LARGE SCALE GENOMIC DNA]</scope>
    <source>
        <strain evidence="1 2">J10</strain>
    </source>
</reference>
<protein>
    <submittedName>
        <fullName evidence="1">Uncharacterized protein</fullName>
    </submittedName>
</protein>
<dbReference type="RefSeq" id="WP_211549994.1">
    <property type="nucleotide sequence ID" value="NZ_JAGTUF010000014.1"/>
</dbReference>
<keyword evidence="2" id="KW-1185">Reference proteome</keyword>
<gene>
    <name evidence="1" type="ORF">KEC16_14040</name>
</gene>
<evidence type="ECO:0000313" key="1">
    <source>
        <dbReference type="EMBL" id="MBR9972841.1"/>
    </source>
</evidence>
<name>A0ABS5IEZ8_9PROT</name>
<organism evidence="1 2">
    <name type="scientific">Magnetospirillum sulfuroxidans</name>
    <dbReference type="NCBI Taxonomy" id="611300"/>
    <lineage>
        <taxon>Bacteria</taxon>
        <taxon>Pseudomonadati</taxon>
        <taxon>Pseudomonadota</taxon>
        <taxon>Alphaproteobacteria</taxon>
        <taxon>Rhodospirillales</taxon>
        <taxon>Rhodospirillaceae</taxon>
        <taxon>Magnetospirillum</taxon>
    </lineage>
</organism>
<dbReference type="EMBL" id="JAGTUF010000014">
    <property type="protein sequence ID" value="MBR9972841.1"/>
    <property type="molecule type" value="Genomic_DNA"/>
</dbReference>
<dbReference type="Proteomes" id="UP000680714">
    <property type="component" value="Unassembled WGS sequence"/>
</dbReference>
<accession>A0ABS5IEZ8</accession>
<comment type="caution">
    <text evidence="1">The sequence shown here is derived from an EMBL/GenBank/DDBJ whole genome shotgun (WGS) entry which is preliminary data.</text>
</comment>
<sequence length="90" mass="10014">MDKGVRPFGHGGNAMGERFGQRRFIGHGRHLFLPQIKVTARKRTEIRRRFRHGSSILPTLVFDQPGNALAYCSAVKNILPFGAIAKTLVA</sequence>
<evidence type="ECO:0000313" key="2">
    <source>
        <dbReference type="Proteomes" id="UP000680714"/>
    </source>
</evidence>
<proteinExistence type="predicted"/>